<reference evidence="1" key="1">
    <citation type="submission" date="2020-05" db="EMBL/GenBank/DDBJ databases">
        <authorList>
            <person name="Chiriac C."/>
            <person name="Salcher M."/>
            <person name="Ghai R."/>
            <person name="Kavagutti S V."/>
        </authorList>
    </citation>
    <scope>NUCLEOTIDE SEQUENCE</scope>
</reference>
<dbReference type="EMBL" id="LR797111">
    <property type="protein sequence ID" value="CAB4187705.1"/>
    <property type="molecule type" value="Genomic_DNA"/>
</dbReference>
<dbReference type="NCBIfam" id="TIGR01913">
    <property type="entry name" value="bet_lambda"/>
    <property type="match status" value="1"/>
</dbReference>
<proteinExistence type="predicted"/>
<dbReference type="InterPro" id="IPR018330">
    <property type="entry name" value="RecT_fam"/>
</dbReference>
<gene>
    <name evidence="1" type="ORF">UFOVP1155_57</name>
</gene>
<sequence>MNALNMAIVGKTQTAALMAMNDQELIGVLKTSLYPGAADESIKLVIGYCKAAGLDPMQKPVHIVPMDVKNKDGKYEKRDVIMPGIGLYRIQAARTNLYAGVTEPEFGDVKKMAVKRKQYNNAFKDDKSFAMVDDGETVDFPEWCRVTVKRLVGNVVVDFTSKEFWLENYATAGKDSTSPNAMWKKRPYAQLAKCAEAQALRKAFPELGAAPTADEMEGKTFEDNGNVIDGSTGEIVTKREAKPEPLPQDVFDAQSEGWKKAIVSGKKTADALVSWINAKGALLTDSQKQVINSWVPAKAEKDPFVADMEKVEGEFA</sequence>
<dbReference type="GO" id="GO:0006310">
    <property type="term" value="P:DNA recombination"/>
    <property type="evidence" value="ECO:0007669"/>
    <property type="project" value="InterPro"/>
</dbReference>
<name>A0A6J5R4L2_9CAUD</name>
<dbReference type="Pfam" id="PF03837">
    <property type="entry name" value="RecT"/>
    <property type="match status" value="1"/>
</dbReference>
<protein>
    <submittedName>
        <fullName evidence="1">Bet_lambda, phage recombination protein Bet</fullName>
    </submittedName>
</protein>
<dbReference type="GO" id="GO:0003677">
    <property type="term" value="F:DNA binding"/>
    <property type="evidence" value="ECO:0007669"/>
    <property type="project" value="InterPro"/>
</dbReference>
<accession>A0A6J5R4L2</accession>
<organism evidence="1">
    <name type="scientific">uncultured Caudovirales phage</name>
    <dbReference type="NCBI Taxonomy" id="2100421"/>
    <lineage>
        <taxon>Viruses</taxon>
        <taxon>Duplodnaviria</taxon>
        <taxon>Heunggongvirae</taxon>
        <taxon>Uroviricota</taxon>
        <taxon>Caudoviricetes</taxon>
        <taxon>Peduoviridae</taxon>
        <taxon>Maltschvirus</taxon>
        <taxon>Maltschvirus maltsch</taxon>
    </lineage>
</organism>
<evidence type="ECO:0000313" key="1">
    <source>
        <dbReference type="EMBL" id="CAB4187705.1"/>
    </source>
</evidence>
<dbReference type="InterPro" id="IPR010183">
    <property type="entry name" value="Phage_lambda_Bet"/>
</dbReference>